<sequence length="143" mass="16180">MLDSLLPYLPFAGVIIGAFLQYVFTRQIEYKRALRDMKTKSYMDYLKGVCEQAQTRHIPDKKIADEKRSDAFIKVADAKARICLYGSRRVIEAFAEFERLGASMATKPQRDAFISMTVEMRKDTGLASMPSGEDLTLVLLGTK</sequence>
<organism evidence="2 3">
    <name type="scientific">Yersinia ruckeri</name>
    <dbReference type="NCBI Taxonomy" id="29486"/>
    <lineage>
        <taxon>Bacteria</taxon>
        <taxon>Pseudomonadati</taxon>
        <taxon>Pseudomonadota</taxon>
        <taxon>Gammaproteobacteria</taxon>
        <taxon>Enterobacterales</taxon>
        <taxon>Yersiniaceae</taxon>
        <taxon>Yersinia</taxon>
    </lineage>
</organism>
<dbReference type="OrthoDB" id="6120393at2"/>
<keyword evidence="1" id="KW-1133">Transmembrane helix</keyword>
<dbReference type="RefSeq" id="WP_032906545.1">
    <property type="nucleotide sequence ID" value="NZ_CCYO01000007.1"/>
</dbReference>
<keyword evidence="1" id="KW-0472">Membrane</keyword>
<evidence type="ECO:0000256" key="1">
    <source>
        <dbReference type="SAM" id="Phobius"/>
    </source>
</evidence>
<dbReference type="EMBL" id="UHJG01000001">
    <property type="protein sequence ID" value="SUQ01436.1"/>
    <property type="molecule type" value="Genomic_DNA"/>
</dbReference>
<evidence type="ECO:0000313" key="3">
    <source>
        <dbReference type="Proteomes" id="UP000255169"/>
    </source>
</evidence>
<gene>
    <name evidence="2" type="ORF">NCTC10476_02790</name>
</gene>
<keyword evidence="1" id="KW-0812">Transmembrane</keyword>
<dbReference type="AlphaFoldDB" id="A0A380QSP5"/>
<accession>A0A380QSP5</accession>
<proteinExistence type="predicted"/>
<reference evidence="2 3" key="1">
    <citation type="submission" date="2018-06" db="EMBL/GenBank/DDBJ databases">
        <authorList>
            <consortium name="Pathogen Informatics"/>
            <person name="Doyle S."/>
        </authorList>
    </citation>
    <scope>NUCLEOTIDE SEQUENCE [LARGE SCALE GENOMIC DNA]</scope>
    <source>
        <strain evidence="2 3">NCTC10476</strain>
    </source>
</reference>
<protein>
    <submittedName>
        <fullName evidence="2">Uncharacterized protein</fullName>
    </submittedName>
</protein>
<evidence type="ECO:0000313" key="2">
    <source>
        <dbReference type="EMBL" id="SUQ01436.1"/>
    </source>
</evidence>
<feature type="transmembrane region" description="Helical" evidence="1">
    <location>
        <begin position="6"/>
        <end position="25"/>
    </location>
</feature>
<dbReference type="Proteomes" id="UP000255169">
    <property type="component" value="Unassembled WGS sequence"/>
</dbReference>
<dbReference type="GeneID" id="66880533"/>
<keyword evidence="3" id="KW-1185">Reference proteome</keyword>
<name>A0A380QSP5_YERRU</name>